<keyword evidence="2" id="KW-0863">Zinc-finger</keyword>
<evidence type="ECO:0000313" key="4">
    <source>
        <dbReference type="EMBL" id="TMW64061.1"/>
    </source>
</evidence>
<gene>
    <name evidence="4" type="ORF">Poli38472_014178</name>
</gene>
<dbReference type="EMBL" id="SPLM01000041">
    <property type="protein sequence ID" value="TMW64061.1"/>
    <property type="molecule type" value="Genomic_DNA"/>
</dbReference>
<sequence>MKLELTPQEEKAVSAQVSAFLDNTLALEADFRRCGRSVDLNEWKSLRTIDDFHIFRQHEAKNGTGLPQVLVAGTLEGELEDFMYGVYDGDEFSWRLRSAYINDRFADEKLLATLASPTHEDPFRFLGIKWLATESPVSMGNGIQKRDNLLVEAIGMATDKHGEPYGYYIMDDFAHPSVPPRPDLGIIRFKFSVCCVVRQFSPDRVCVYVRSDVNFGGNMPVEMNMFIASHSLTSLAGTIETSYNKKLAWLIARQQPKSHEADETVSECYTCKRKQLEDLGRNLVACPVCRHSFCSMCLVERKLVVDLTARNPTLTVLPFCFACVLEAKQLSPMDVARPQRRMSIP</sequence>
<evidence type="ECO:0000256" key="3">
    <source>
        <dbReference type="ARBA" id="ARBA00022833"/>
    </source>
</evidence>
<dbReference type="InterPro" id="IPR052727">
    <property type="entry name" value="Rab4/Rab5_effector"/>
</dbReference>
<dbReference type="PROSITE" id="PS00518">
    <property type="entry name" value="ZF_RING_1"/>
    <property type="match status" value="1"/>
</dbReference>
<accession>A0A8K1CJW3</accession>
<keyword evidence="5" id="KW-1185">Reference proteome</keyword>
<dbReference type="OrthoDB" id="66895at2759"/>
<reference evidence="4" key="1">
    <citation type="submission" date="2019-03" db="EMBL/GenBank/DDBJ databases">
        <title>Long read genome sequence of the mycoparasitic Pythium oligandrum ATCC 38472 isolated from sugarbeet rhizosphere.</title>
        <authorList>
            <person name="Gaulin E."/>
        </authorList>
    </citation>
    <scope>NUCLEOTIDE SEQUENCE</scope>
    <source>
        <strain evidence="4">ATCC 38472_TT</strain>
    </source>
</reference>
<comment type="caution">
    <text evidence="4">The sequence shown here is derived from an EMBL/GenBank/DDBJ whole genome shotgun (WGS) entry which is preliminary data.</text>
</comment>
<evidence type="ECO:0008006" key="6">
    <source>
        <dbReference type="Google" id="ProtNLM"/>
    </source>
</evidence>
<protein>
    <recommendedName>
        <fullName evidence="6">RING-type domain-containing protein</fullName>
    </recommendedName>
</protein>
<dbReference type="SUPFAM" id="SSF57850">
    <property type="entry name" value="RING/U-box"/>
    <property type="match status" value="1"/>
</dbReference>
<dbReference type="Gene3D" id="3.30.530.20">
    <property type="match status" value="1"/>
</dbReference>
<evidence type="ECO:0000256" key="1">
    <source>
        <dbReference type="ARBA" id="ARBA00022723"/>
    </source>
</evidence>
<name>A0A8K1CJW3_PYTOL</name>
<dbReference type="PANTHER" id="PTHR13510">
    <property type="entry name" value="FYVE-FINGER-CONTAINING RAB5 EFFECTOR PROTEIN RABENOSYN-5-RELATED"/>
    <property type="match status" value="1"/>
</dbReference>
<dbReference type="PANTHER" id="PTHR13510:SF44">
    <property type="entry name" value="RABENOSYN-5"/>
    <property type="match status" value="1"/>
</dbReference>
<evidence type="ECO:0000313" key="5">
    <source>
        <dbReference type="Proteomes" id="UP000794436"/>
    </source>
</evidence>
<evidence type="ECO:0000256" key="2">
    <source>
        <dbReference type="ARBA" id="ARBA00022771"/>
    </source>
</evidence>
<keyword evidence="1" id="KW-0479">Metal-binding</keyword>
<dbReference type="AlphaFoldDB" id="A0A8K1CJW3"/>
<dbReference type="Proteomes" id="UP000794436">
    <property type="component" value="Unassembled WGS sequence"/>
</dbReference>
<dbReference type="InterPro" id="IPR023393">
    <property type="entry name" value="START-like_dom_sf"/>
</dbReference>
<dbReference type="GO" id="GO:0008270">
    <property type="term" value="F:zinc ion binding"/>
    <property type="evidence" value="ECO:0007669"/>
    <property type="project" value="UniProtKB-KW"/>
</dbReference>
<proteinExistence type="predicted"/>
<organism evidence="4 5">
    <name type="scientific">Pythium oligandrum</name>
    <name type="common">Mycoparasitic fungus</name>
    <dbReference type="NCBI Taxonomy" id="41045"/>
    <lineage>
        <taxon>Eukaryota</taxon>
        <taxon>Sar</taxon>
        <taxon>Stramenopiles</taxon>
        <taxon>Oomycota</taxon>
        <taxon>Peronosporomycetes</taxon>
        <taxon>Pythiales</taxon>
        <taxon>Pythiaceae</taxon>
        <taxon>Pythium</taxon>
    </lineage>
</organism>
<keyword evidence="3" id="KW-0862">Zinc</keyword>
<dbReference type="InterPro" id="IPR017907">
    <property type="entry name" value="Znf_RING_CS"/>
</dbReference>